<keyword evidence="2" id="KW-0150">Chloroplast</keyword>
<dbReference type="AlphaFoldDB" id="A0ABD1QHG9"/>
<dbReference type="FunFam" id="1.25.40.10:FF:000090">
    <property type="entry name" value="Pentatricopeptide repeat-containing protein, chloroplastic"/>
    <property type="match status" value="1"/>
</dbReference>
<dbReference type="InterPro" id="IPR046960">
    <property type="entry name" value="PPR_At4g14850-like_plant"/>
</dbReference>
<comment type="caution">
    <text evidence="7">The sequence shown here is derived from an EMBL/GenBank/DDBJ whole genome shotgun (WGS) entry which is preliminary data.</text>
</comment>
<accession>A0ABD1QHG9</accession>
<feature type="repeat" description="PPR" evidence="6">
    <location>
        <begin position="194"/>
        <end position="224"/>
    </location>
</feature>
<dbReference type="Proteomes" id="UP001604336">
    <property type="component" value="Unassembled WGS sequence"/>
</dbReference>
<evidence type="ECO:0000313" key="8">
    <source>
        <dbReference type="Proteomes" id="UP001604336"/>
    </source>
</evidence>
<keyword evidence="4" id="KW-0677">Repeat</keyword>
<feature type="repeat" description="PPR" evidence="6">
    <location>
        <begin position="529"/>
        <end position="563"/>
    </location>
</feature>
<keyword evidence="8" id="KW-1185">Reference proteome</keyword>
<evidence type="ECO:0000256" key="6">
    <source>
        <dbReference type="PROSITE-ProRule" id="PRU00708"/>
    </source>
</evidence>
<dbReference type="Pfam" id="PF13041">
    <property type="entry name" value="PPR_2"/>
    <property type="match status" value="4"/>
</dbReference>
<dbReference type="FunFam" id="1.25.40.10:FF:000396">
    <property type="entry name" value="Pentatricopeptide repeat-containing protein At2g36730"/>
    <property type="match status" value="1"/>
</dbReference>
<evidence type="ECO:0000256" key="2">
    <source>
        <dbReference type="ARBA" id="ARBA00022528"/>
    </source>
</evidence>
<feature type="repeat" description="PPR" evidence="6">
    <location>
        <begin position="428"/>
        <end position="462"/>
    </location>
</feature>
<gene>
    <name evidence="7" type="ORF">Adt_36420</name>
</gene>
<dbReference type="Pfam" id="PF01535">
    <property type="entry name" value="PPR"/>
    <property type="match status" value="5"/>
</dbReference>
<dbReference type="PANTHER" id="PTHR47926:SF451">
    <property type="entry name" value="TETRATRICOPEPTIDE-LIKE HELICAL DOMAIN SUPERFAMILY"/>
    <property type="match status" value="1"/>
</dbReference>
<dbReference type="InterPro" id="IPR002885">
    <property type="entry name" value="PPR_rpt"/>
</dbReference>
<evidence type="ECO:0000256" key="1">
    <source>
        <dbReference type="ARBA" id="ARBA00004229"/>
    </source>
</evidence>
<dbReference type="InterPro" id="IPR011990">
    <property type="entry name" value="TPR-like_helical_dom_sf"/>
</dbReference>
<dbReference type="GO" id="GO:0009507">
    <property type="term" value="C:chloroplast"/>
    <property type="evidence" value="ECO:0007669"/>
    <property type="project" value="UniProtKB-SubCell"/>
</dbReference>
<protein>
    <submittedName>
        <fullName evidence="7">Pentatricopeptide repeat-containing protein</fullName>
    </submittedName>
</protein>
<reference evidence="8" key="1">
    <citation type="submission" date="2024-07" db="EMBL/GenBank/DDBJ databases">
        <title>Two chromosome-level genome assemblies of Korean endemic species Abeliophyllum distichum and Forsythia ovata (Oleaceae).</title>
        <authorList>
            <person name="Jang H."/>
        </authorList>
    </citation>
    <scope>NUCLEOTIDE SEQUENCE [LARGE SCALE GENOMIC DNA]</scope>
</reference>
<dbReference type="FunFam" id="1.25.40.10:FF:000682">
    <property type="entry name" value="Pentatricopeptide repeat-containing protein At3g16610"/>
    <property type="match status" value="1"/>
</dbReference>
<sequence>MNKLKSHFFHTPKPPLVLTTTVPTTTSSFNATINRLSAQGFHREVLFTFISVLKSPTIPPDAFTYPPLLKACTSLNLFSLGLSLHQQTIVNGLSEDPYISSSLITFHAKFMNTRYAQRVFDMMPYRNIVPWTAIIGCYSRGGDMKNAFFMYNSMQFEGIQSSAVTILTMLSGVSDNAHVEILHCCMIKAGFQGNVSLMNSMLSVYAKCGRVVDARELFESLNDKDIVSWNSLINAYSVVGNVSEVLKLFHRMKDENLVPDQQTFGSLISAVAREGSVEVGRIVHGQIVTSGFQLNKHVQTSLMVMYSRCRNMNDSLQVFKRAGDKDVVSWTAMISGLVQNDYADKALGVFRRMMVSQVMPSTATVACVLSACGQLGSIRLGTSLHCYMLRQRMAADIPTHNSLVSMYAKCGHLDQSYAVFSMMKERGDVVTWNAIVAGYAQNGNLTKALYLFNEMRSACQSPDSITVISLLQACASIGAYQQGKWIHNFVVRNGLGPCIMIDTALVDMYAKCGDLDTARKCFDRMPQHDMASWSTIIAGCGSHGKGEMALEMFSEFLQNGLAPNDVMFLSVLYACSHNGLVDLGMSIFESMKNDYKVEPKLEHSACIIDLLCRAGRVEDAFDYYKRMFPEPMEDVLGILLDSCRTNGKQELGEIIAKEISGLKPADAGKYVQLAHSFASMARWDGVGEAWLQMRSLGLRKTPGWSFIEMHGTITTFFSPHSSHPQYTEIVSVLRNLTYEIRPLVLTSEQEDFVFDSNVL</sequence>
<dbReference type="Gene3D" id="1.25.40.10">
    <property type="entry name" value="Tetratricopeptide repeat domain"/>
    <property type="match status" value="5"/>
</dbReference>
<dbReference type="EMBL" id="JBFOLK010000011">
    <property type="protein sequence ID" value="KAL2475684.1"/>
    <property type="molecule type" value="Genomic_DNA"/>
</dbReference>
<proteinExistence type="predicted"/>
<dbReference type="PANTHER" id="PTHR47926">
    <property type="entry name" value="PENTATRICOPEPTIDE REPEAT-CONTAINING PROTEIN"/>
    <property type="match status" value="1"/>
</dbReference>
<evidence type="ECO:0000313" key="7">
    <source>
        <dbReference type="EMBL" id="KAL2475684.1"/>
    </source>
</evidence>
<dbReference type="NCBIfam" id="TIGR00756">
    <property type="entry name" value="PPR"/>
    <property type="match status" value="8"/>
</dbReference>
<evidence type="ECO:0000256" key="4">
    <source>
        <dbReference type="ARBA" id="ARBA00022737"/>
    </source>
</evidence>
<dbReference type="FunFam" id="1.25.40.10:FF:000351">
    <property type="entry name" value="Pentatricopeptide repeat-containing protein"/>
    <property type="match status" value="1"/>
</dbReference>
<dbReference type="PROSITE" id="PS51375">
    <property type="entry name" value="PPR"/>
    <property type="match status" value="7"/>
</dbReference>
<evidence type="ECO:0000256" key="3">
    <source>
        <dbReference type="ARBA" id="ARBA00022640"/>
    </source>
</evidence>
<keyword evidence="5" id="KW-0809">Transit peptide</keyword>
<name>A0ABD1QHG9_9LAMI</name>
<evidence type="ECO:0000256" key="5">
    <source>
        <dbReference type="ARBA" id="ARBA00022946"/>
    </source>
</evidence>
<feature type="repeat" description="PPR" evidence="6">
    <location>
        <begin position="396"/>
        <end position="426"/>
    </location>
</feature>
<dbReference type="GO" id="GO:0009451">
    <property type="term" value="P:RNA modification"/>
    <property type="evidence" value="ECO:0007669"/>
    <property type="project" value="UniProtKB-ARBA"/>
</dbReference>
<feature type="repeat" description="PPR" evidence="6">
    <location>
        <begin position="326"/>
        <end position="360"/>
    </location>
</feature>
<comment type="subcellular location">
    <subcellularLocation>
        <location evidence="1">Plastid</location>
        <location evidence="1">Chloroplast</location>
    </subcellularLocation>
</comment>
<keyword evidence="3" id="KW-0934">Plastid</keyword>
<feature type="repeat" description="PPR" evidence="6">
    <location>
        <begin position="127"/>
        <end position="161"/>
    </location>
</feature>
<dbReference type="FunFam" id="1.25.40.10:FF:000395">
    <property type="entry name" value="Pentatricopeptide repeat-containing protein chloroplastic"/>
    <property type="match status" value="1"/>
</dbReference>
<feature type="repeat" description="PPR" evidence="6">
    <location>
        <begin position="225"/>
        <end position="259"/>
    </location>
</feature>
<organism evidence="7 8">
    <name type="scientific">Abeliophyllum distichum</name>
    <dbReference type="NCBI Taxonomy" id="126358"/>
    <lineage>
        <taxon>Eukaryota</taxon>
        <taxon>Viridiplantae</taxon>
        <taxon>Streptophyta</taxon>
        <taxon>Embryophyta</taxon>
        <taxon>Tracheophyta</taxon>
        <taxon>Spermatophyta</taxon>
        <taxon>Magnoliopsida</taxon>
        <taxon>eudicotyledons</taxon>
        <taxon>Gunneridae</taxon>
        <taxon>Pentapetalae</taxon>
        <taxon>asterids</taxon>
        <taxon>lamiids</taxon>
        <taxon>Lamiales</taxon>
        <taxon>Oleaceae</taxon>
        <taxon>Forsythieae</taxon>
        <taxon>Abeliophyllum</taxon>
    </lineage>
</organism>